<feature type="domain" description="FAD dependent oxidoreductase" evidence="11">
    <location>
        <begin position="285"/>
        <end position="653"/>
    </location>
</feature>
<keyword evidence="2 10" id="KW-0489">Methyltransferase</keyword>
<dbReference type="InterPro" id="IPR023032">
    <property type="entry name" value="tRNA_MAMT_biosynth_bifunc_MnmC"/>
</dbReference>
<evidence type="ECO:0000256" key="6">
    <source>
        <dbReference type="ARBA" id="ARBA00022694"/>
    </source>
</evidence>
<keyword evidence="14" id="KW-1185">Reference proteome</keyword>
<evidence type="ECO:0000256" key="3">
    <source>
        <dbReference type="ARBA" id="ARBA00022630"/>
    </source>
</evidence>
<sequence length="691" mass="77400">MTKNQNVNLDNSDQLSANKRVIFQEDGSPFSQHFDDIYFDTQAGYGQSEDVFVKGNNISERLDLNLEPLVIGETGFGTGLNFFITLAYYEKALEKHKEKLLPLTFISVEKYPLSGQQIKQSLAQWTEFDSYVEEFCHQYNEVDFSVPLVKLSFLNGQVTLILVFNDASDGLSTLTIAKGNENQKLIAHIPAINAWYLDGFSPAKNPEMWSPRLFNQLARLSKDDATLATFTVAGFVKRGLVAEGFRLQKKATTGRKNKSLVAKFQQPPTKGKGYLLRPKNVKPTRVAIIGSGIAAACVAYKLVQENVKVTLYCQDEELANGGSSNAIGAVYPLLHQDRDDISDFYHKAFVTALDFYHEIIKQGVSFSHDWCGVLDLAFKPALVKRLDKFDEINAWPSDIIHTVSAQEASKLASMPLTHGGLFMPRAGWVAPQELVRALFNKAQSTGYLKIKTSCQITELEPSNDGHWYLHHEKKIDKATTVIMCGGAQTPLIAPFDELPVYPVRGQVSSMKTNPEIEKLNTVICHKGYLTPQNQGLHCIGATFDKDDSDTSTRAQDDEYNMAMYHQSLEQFPKWQSQDIARSKARLRCMSPDHMPMAGPMPKTQAYYSLYQHLEKDKNWKVDTPAPYHENLYVLSGLGARGLCSAPLMADIITADICGTPYPVNSKMLYNLAPNRFILKDIIKGKFKSNKK</sequence>
<dbReference type="InterPro" id="IPR017610">
    <property type="entry name" value="tRNA_S-uridine_synth_MnmC_C"/>
</dbReference>
<comment type="cofactor">
    <cofactor evidence="10">
        <name>FAD</name>
        <dbReference type="ChEBI" id="CHEBI:57692"/>
    </cofactor>
</comment>
<evidence type="ECO:0000256" key="2">
    <source>
        <dbReference type="ARBA" id="ARBA00022603"/>
    </source>
</evidence>
<gene>
    <name evidence="10 13" type="primary">mnmC</name>
    <name evidence="13" type="ORF">tloyanaT_10330</name>
</gene>
<dbReference type="Proteomes" id="UP001157134">
    <property type="component" value="Unassembled WGS sequence"/>
</dbReference>
<comment type="function">
    <text evidence="10">Catalyzes the last two steps in the biosynthesis of 5-methylaminomethyl-2-thiouridine (mnm(5)s(2)U) at the wobble position (U34) in tRNA. Catalyzes the FAD-dependent demodification of cmnm(5)s(2)U34 to nm(5)s(2)U34, followed by the transfer of a methyl group from S-adenosyl-L-methionine to nm(5)s(2)U34, to form mnm(5)s(2)U34.</text>
</comment>
<feature type="domain" description="MnmC-like methyltransferase" evidence="12">
    <location>
        <begin position="130"/>
        <end position="263"/>
    </location>
</feature>
<dbReference type="InterPro" id="IPR047785">
    <property type="entry name" value="tRNA_MNMC2"/>
</dbReference>
<dbReference type="Gene3D" id="3.40.50.150">
    <property type="entry name" value="Vaccinia Virus protein VP39"/>
    <property type="match status" value="1"/>
</dbReference>
<dbReference type="InterPro" id="IPR006076">
    <property type="entry name" value="FAD-dep_OxRdtase"/>
</dbReference>
<evidence type="ECO:0000256" key="9">
    <source>
        <dbReference type="ARBA" id="ARBA00023268"/>
    </source>
</evidence>
<dbReference type="Pfam" id="PF05430">
    <property type="entry name" value="Methyltransf_30"/>
    <property type="match status" value="1"/>
</dbReference>
<dbReference type="PANTHER" id="PTHR13847">
    <property type="entry name" value="SARCOSINE DEHYDROGENASE-RELATED"/>
    <property type="match status" value="1"/>
</dbReference>
<dbReference type="PANTHER" id="PTHR13847:SF283">
    <property type="entry name" value="TRNA 5-METHYLAMINOMETHYL-2-THIOURIDINE BIOSYNTHESIS BIFUNCTIONAL PROTEIN MNMC"/>
    <property type="match status" value="1"/>
</dbReference>
<name>A0ABQ6HD08_9GAMM</name>
<keyword evidence="9 10" id="KW-0511">Multifunctional enzyme</keyword>
<keyword evidence="3 10" id="KW-0285">Flavoprotein</keyword>
<keyword evidence="7 10" id="KW-0274">FAD</keyword>
<dbReference type="InterPro" id="IPR029063">
    <property type="entry name" value="SAM-dependent_MTases_sf"/>
</dbReference>
<organism evidence="13 14">
    <name type="scientific">Thalassotalea loyana</name>
    <dbReference type="NCBI Taxonomy" id="280483"/>
    <lineage>
        <taxon>Bacteria</taxon>
        <taxon>Pseudomonadati</taxon>
        <taxon>Pseudomonadota</taxon>
        <taxon>Gammaproteobacteria</taxon>
        <taxon>Alteromonadales</taxon>
        <taxon>Colwelliaceae</taxon>
        <taxon>Thalassotalea</taxon>
    </lineage>
</organism>
<evidence type="ECO:0000256" key="7">
    <source>
        <dbReference type="ARBA" id="ARBA00022827"/>
    </source>
</evidence>
<accession>A0ABQ6HD08</accession>
<comment type="caution">
    <text evidence="13">The sequence shown here is derived from an EMBL/GenBank/DDBJ whole genome shotgun (WGS) entry which is preliminary data.</text>
</comment>
<dbReference type="Gene3D" id="3.30.9.10">
    <property type="entry name" value="D-Amino Acid Oxidase, subunit A, domain 2"/>
    <property type="match status" value="1"/>
</dbReference>
<dbReference type="RefSeq" id="WP_284296464.1">
    <property type="nucleotide sequence ID" value="NZ_BSSV01000002.1"/>
</dbReference>
<dbReference type="NCBIfam" id="TIGR03197">
    <property type="entry name" value="MnmC_Cterm"/>
    <property type="match status" value="1"/>
</dbReference>
<feature type="region of interest" description="FAD-dependent cmnm(5)s(2)U34 oxidoreductase" evidence="10">
    <location>
        <begin position="289"/>
        <end position="691"/>
    </location>
</feature>
<feature type="region of interest" description="tRNA (mnm(5)s(2)U34)-methyltransferase" evidence="10">
    <location>
        <begin position="1"/>
        <end position="265"/>
    </location>
</feature>
<evidence type="ECO:0000259" key="12">
    <source>
        <dbReference type="Pfam" id="PF05430"/>
    </source>
</evidence>
<dbReference type="EC" id="2.1.1.61" evidence="10"/>
<dbReference type="InterPro" id="IPR008471">
    <property type="entry name" value="MnmC-like_methylTransf"/>
</dbReference>
<evidence type="ECO:0000256" key="5">
    <source>
        <dbReference type="ARBA" id="ARBA00022691"/>
    </source>
</evidence>
<dbReference type="EC" id="1.5.-.-" evidence="10"/>
<dbReference type="SUPFAM" id="SSF51905">
    <property type="entry name" value="FAD/NAD(P)-binding domain"/>
    <property type="match status" value="1"/>
</dbReference>
<proteinExistence type="inferred from homology"/>
<evidence type="ECO:0000259" key="11">
    <source>
        <dbReference type="Pfam" id="PF01266"/>
    </source>
</evidence>
<keyword evidence="1 10" id="KW-0963">Cytoplasm</keyword>
<comment type="similarity">
    <text evidence="10">In the N-terminal section; belongs to the methyltransferase superfamily. tRNA (mnm(5)s(2)U34)-methyltransferase family.</text>
</comment>
<evidence type="ECO:0000313" key="13">
    <source>
        <dbReference type="EMBL" id="GLX84781.1"/>
    </source>
</evidence>
<reference evidence="13 14" key="1">
    <citation type="submission" date="2023-03" db="EMBL/GenBank/DDBJ databases">
        <title>Thalassotalea loyana LMG 22536T draft genome sequence.</title>
        <authorList>
            <person name="Sawabe T."/>
        </authorList>
    </citation>
    <scope>NUCLEOTIDE SEQUENCE [LARGE SCALE GENOMIC DNA]</scope>
    <source>
        <strain evidence="13 14">LMG 22536</strain>
    </source>
</reference>
<comment type="subcellular location">
    <subcellularLocation>
        <location evidence="10">Cytoplasm</location>
    </subcellularLocation>
</comment>
<evidence type="ECO:0000313" key="14">
    <source>
        <dbReference type="Proteomes" id="UP001157134"/>
    </source>
</evidence>
<evidence type="ECO:0000256" key="4">
    <source>
        <dbReference type="ARBA" id="ARBA00022679"/>
    </source>
</evidence>
<keyword evidence="4 10" id="KW-0808">Transferase</keyword>
<keyword evidence="8 10" id="KW-0560">Oxidoreductase</keyword>
<comment type="similarity">
    <text evidence="10">In the C-terminal section; belongs to the DAO family.</text>
</comment>
<protein>
    <recommendedName>
        <fullName evidence="10">tRNA 5-methylaminomethyl-2-thiouridine biosynthesis bifunctional protein MnmC</fullName>
        <shortName evidence="10">tRNA mnm(5)s(2)U biosynthesis bifunctional protein</shortName>
    </recommendedName>
    <domain>
        <recommendedName>
            <fullName evidence="10">tRNA (mnm(5)s(2)U34)-methyltransferase</fullName>
            <ecNumber evidence="10">2.1.1.61</ecNumber>
        </recommendedName>
    </domain>
    <domain>
        <recommendedName>
            <fullName evidence="10">FAD-dependent cmnm(5)s(2)U34 oxidoreductase</fullName>
            <ecNumber evidence="10">1.5.-.-</ecNumber>
        </recommendedName>
    </domain>
</protein>
<dbReference type="NCBIfam" id="NF002481">
    <property type="entry name" value="PRK01747.1-2"/>
    <property type="match status" value="1"/>
</dbReference>
<comment type="catalytic activity">
    <reaction evidence="10">
        <text>5-aminomethyl-2-thiouridine(34) in tRNA + S-adenosyl-L-methionine = 5-methylaminomethyl-2-thiouridine(34) in tRNA + S-adenosyl-L-homocysteine + H(+)</text>
        <dbReference type="Rhea" id="RHEA:19569"/>
        <dbReference type="Rhea" id="RHEA-COMP:10195"/>
        <dbReference type="Rhea" id="RHEA-COMP:10197"/>
        <dbReference type="ChEBI" id="CHEBI:15378"/>
        <dbReference type="ChEBI" id="CHEBI:57856"/>
        <dbReference type="ChEBI" id="CHEBI:59789"/>
        <dbReference type="ChEBI" id="CHEBI:74454"/>
        <dbReference type="ChEBI" id="CHEBI:74455"/>
        <dbReference type="EC" id="2.1.1.61"/>
    </reaction>
</comment>
<keyword evidence="6 10" id="KW-0819">tRNA processing</keyword>
<dbReference type="Gene3D" id="3.50.50.60">
    <property type="entry name" value="FAD/NAD(P)-binding domain"/>
    <property type="match status" value="1"/>
</dbReference>
<keyword evidence="5 10" id="KW-0949">S-adenosyl-L-methionine</keyword>
<evidence type="ECO:0000256" key="10">
    <source>
        <dbReference type="HAMAP-Rule" id="MF_01102"/>
    </source>
</evidence>
<dbReference type="EMBL" id="BSSV01000002">
    <property type="protein sequence ID" value="GLX84781.1"/>
    <property type="molecule type" value="Genomic_DNA"/>
</dbReference>
<dbReference type="NCBIfam" id="NF033855">
    <property type="entry name" value="tRNA_MNMC2"/>
    <property type="match status" value="1"/>
</dbReference>
<dbReference type="InterPro" id="IPR036188">
    <property type="entry name" value="FAD/NAD-bd_sf"/>
</dbReference>
<dbReference type="Pfam" id="PF01266">
    <property type="entry name" value="DAO"/>
    <property type="match status" value="1"/>
</dbReference>
<evidence type="ECO:0000256" key="8">
    <source>
        <dbReference type="ARBA" id="ARBA00023002"/>
    </source>
</evidence>
<evidence type="ECO:0000256" key="1">
    <source>
        <dbReference type="ARBA" id="ARBA00022490"/>
    </source>
</evidence>
<dbReference type="HAMAP" id="MF_01102">
    <property type="entry name" value="MnmC"/>
    <property type="match status" value="1"/>
</dbReference>